<accession>C5B476</accession>
<dbReference type="HOGENOM" id="CLU_694095_0_0_5"/>
<keyword evidence="2" id="KW-1185">Reference proteome</keyword>
<dbReference type="KEGG" id="mea:Mex_2p0406"/>
<dbReference type="AlphaFoldDB" id="C5B476"/>
<proteinExistence type="predicted"/>
<dbReference type="EMBL" id="CP001511">
    <property type="protein sequence ID" value="ACS43258.1"/>
    <property type="molecule type" value="Genomic_DNA"/>
</dbReference>
<keyword evidence="1" id="KW-0614">Plasmid</keyword>
<evidence type="ECO:0000313" key="2">
    <source>
        <dbReference type="Proteomes" id="UP000009081"/>
    </source>
</evidence>
<evidence type="ECO:0000313" key="1">
    <source>
        <dbReference type="EMBL" id="ACS43258.1"/>
    </source>
</evidence>
<reference evidence="1 2" key="1">
    <citation type="journal article" date="2009" name="PLoS ONE">
        <title>Methylobacterium genome sequences: a reference blueprint to investigate microbial metabolism of C1 compounds from natural and industrial sources.</title>
        <authorList>
            <person name="Vuilleumier S."/>
            <person name="Chistoserdova L."/>
            <person name="Lee M.-C."/>
            <person name="Bringel F."/>
            <person name="Lajus A."/>
            <person name="Zhou Y."/>
            <person name="Gourion B."/>
            <person name="Barbe V."/>
            <person name="Chang J."/>
            <person name="Cruveiller S."/>
            <person name="Dossat C."/>
            <person name="Gillett W."/>
            <person name="Gruffaz C."/>
            <person name="Haugen E."/>
            <person name="Hourcade E."/>
            <person name="Levy R."/>
            <person name="Mangenot S."/>
            <person name="Muller E."/>
            <person name="Nadalig T."/>
            <person name="Pagni M."/>
            <person name="Penny C."/>
            <person name="Peyraud R."/>
            <person name="Robinson D.G."/>
            <person name="Roche D."/>
            <person name="Rouy Z."/>
            <person name="Saenampechek C."/>
            <person name="Salvignol G."/>
            <person name="Vallenet D."/>
            <person name="Wu Z."/>
            <person name="Marx C.J."/>
            <person name="Vorholt J.A."/>
            <person name="Olson M.V."/>
            <person name="Kaul R."/>
            <person name="Weissenbach J."/>
            <person name="Medigue C."/>
            <person name="Lidstrom M.E."/>
        </authorList>
    </citation>
    <scope>NUCLEOTIDE SEQUENCE [LARGE SCALE GENOMIC DNA]</scope>
    <source>
        <strain evidence="2">ATCC 14718 / DSM 1338 / JCM 2805 / NCIMB 9133 / AM1</strain>
    </source>
</reference>
<dbReference type="Proteomes" id="UP000009081">
    <property type="component" value="Plasmid megaplasmid"/>
</dbReference>
<organism evidence="1 2">
    <name type="scientific">Methylorubrum extorquens (strain ATCC 14718 / DSM 1338 / JCM 2805 / NCIMB 9133 / AM1)</name>
    <name type="common">Methylobacterium extorquens</name>
    <dbReference type="NCBI Taxonomy" id="272630"/>
    <lineage>
        <taxon>Bacteria</taxon>
        <taxon>Pseudomonadati</taxon>
        <taxon>Pseudomonadota</taxon>
        <taxon>Alphaproteobacteria</taxon>
        <taxon>Hyphomicrobiales</taxon>
        <taxon>Methylobacteriaceae</taxon>
        <taxon>Methylorubrum</taxon>
    </lineage>
</organism>
<sequence>MASRRGSRSARISVGGTSEIIGALLAASLQGEGAGVVTPAEGTSFRWSKIVDDPVVVDVLAAVREMYGAEPDLVVLDVRAVAAAEWTSDRVDAMLGAAGTADLGAVEALSRNLAAGVLPEVHRPLAAMGVATDVAWIVPYSPFSGGWDATRDLVGAPRRVWPVAQLRAEDARRFTAARQIGLALAPVLLPESVSAFDDDAPTAAWRTHTAEILADLVGCAVLRRLGSDEAADLIPQLREARAGLRLQDGRLAREDLVLDTAPALRAAPWNANASDLAAIASAHAHPPGSFLPPAACVGPERAAVLDEAAATTACDHDLLPEDLRDIAAGMLAADLEDVVATLPDDPRARERFALYGAWRTPLGLQEIFRDVADRLRPEASAADAYRPQAQPTFTLTF</sequence>
<protein>
    <submittedName>
        <fullName evidence="1">Uncharacterized protein</fullName>
    </submittedName>
</protein>
<dbReference type="RefSeq" id="WP_012753737.1">
    <property type="nucleotide sequence ID" value="NC_012811.1"/>
</dbReference>
<gene>
    <name evidence="1" type="ordered locus">MexAM1_META2p0406</name>
</gene>
<geneLocation type="plasmid" evidence="1 2">
    <name>megaplasmid</name>
</geneLocation>
<name>C5B476_METEA</name>